<evidence type="ECO:0000256" key="4">
    <source>
        <dbReference type="PROSITE-ProRule" id="PRU00146"/>
    </source>
</evidence>
<proteinExistence type="predicted"/>
<dbReference type="InterPro" id="IPR001965">
    <property type="entry name" value="Znf_PHD"/>
</dbReference>
<accession>A0A6E8W8F4</accession>
<evidence type="ECO:0000313" key="7">
    <source>
        <dbReference type="EnsemblMetazoa" id="ACON012541-PA"/>
    </source>
</evidence>
<reference key="1">
    <citation type="journal article" date="2019" name="Genes (Basel)">
        <title>A High-Quality De novo Genome Assembly from a Single Mosquito Using PacBio Sequencing.</title>
        <authorList>
            <person name="Kingan S.B."/>
            <person name="Heaton H."/>
            <person name="Cudini J."/>
            <person name="Lambert C.C."/>
            <person name="Baybayan P."/>
            <person name="Galvin B.D."/>
            <person name="Durbin R."/>
            <person name="Korlach J."/>
            <person name="Lawniczak M.K.N."/>
        </authorList>
    </citation>
    <scope>NUCLEOTIDE SEQUENCE [LARGE SCALE GENOMIC DNA]</scope>
    <source>
        <strain>Mali-NIH</strain>
    </source>
</reference>
<keyword evidence="2 4" id="KW-0863">Zinc-finger</keyword>
<keyword evidence="8" id="KW-1185">Reference proteome</keyword>
<dbReference type="InterPro" id="IPR019787">
    <property type="entry name" value="Znf_PHD-finger"/>
</dbReference>
<dbReference type="InterPro" id="IPR013083">
    <property type="entry name" value="Znf_RING/FYVE/PHD"/>
</dbReference>
<dbReference type="PROSITE" id="PS50016">
    <property type="entry name" value="ZF_PHD_2"/>
    <property type="match status" value="1"/>
</dbReference>
<sequence length="132" mass="14720">MATKQDTTSQTATTVSKRATTTAPIKTTTRKDFFVDNKKGACTLCHEPDEETEHMNQCDDCDRWFHLECAKLSVLPTPDEAFLCIKCVLRPSTGNQKPSTSKMEEPATTVATNDRSLIQELVKALGKRCHDQ</sequence>
<dbReference type="AlphaFoldDB" id="A0A6E8W8F4"/>
<dbReference type="SMART" id="SM00249">
    <property type="entry name" value="PHD"/>
    <property type="match status" value="1"/>
</dbReference>
<keyword evidence="1" id="KW-0479">Metal-binding</keyword>
<name>A0A6E8W8F4_ANOCL</name>
<reference evidence="7" key="2">
    <citation type="submission" date="2020-05" db="UniProtKB">
        <authorList>
            <consortium name="EnsemblMetazoa"/>
        </authorList>
    </citation>
    <scope>IDENTIFICATION</scope>
    <source>
        <strain evidence="7">Ngousso</strain>
    </source>
</reference>
<dbReference type="SUPFAM" id="SSF57903">
    <property type="entry name" value="FYVE/PHD zinc finger"/>
    <property type="match status" value="1"/>
</dbReference>
<dbReference type="VEuPathDB" id="VectorBase:ACON012541"/>
<evidence type="ECO:0000256" key="2">
    <source>
        <dbReference type="ARBA" id="ARBA00022771"/>
    </source>
</evidence>
<dbReference type="InterPro" id="IPR011011">
    <property type="entry name" value="Znf_FYVE_PHD"/>
</dbReference>
<dbReference type="EnsemblMetazoa" id="ACON012541-RA">
    <property type="protein sequence ID" value="ACON012541-PA"/>
    <property type="gene ID" value="ACON012541"/>
</dbReference>
<evidence type="ECO:0000313" key="8">
    <source>
        <dbReference type="Proteomes" id="UP001105220"/>
    </source>
</evidence>
<dbReference type="GO" id="GO:0008270">
    <property type="term" value="F:zinc ion binding"/>
    <property type="evidence" value="ECO:0007669"/>
    <property type="project" value="UniProtKB-KW"/>
</dbReference>
<organism evidence="7 8">
    <name type="scientific">Anopheles coluzzii</name>
    <name type="common">African malaria mosquito</name>
    <dbReference type="NCBI Taxonomy" id="1518534"/>
    <lineage>
        <taxon>Eukaryota</taxon>
        <taxon>Metazoa</taxon>
        <taxon>Ecdysozoa</taxon>
        <taxon>Arthropoda</taxon>
        <taxon>Hexapoda</taxon>
        <taxon>Insecta</taxon>
        <taxon>Pterygota</taxon>
        <taxon>Neoptera</taxon>
        <taxon>Endopterygota</taxon>
        <taxon>Diptera</taxon>
        <taxon>Nematocera</taxon>
        <taxon>Culicoidea</taxon>
        <taxon>Culicidae</taxon>
        <taxon>Anophelinae</taxon>
        <taxon>Anopheles</taxon>
    </lineage>
</organism>
<evidence type="ECO:0000256" key="3">
    <source>
        <dbReference type="ARBA" id="ARBA00022833"/>
    </source>
</evidence>
<evidence type="ECO:0000256" key="1">
    <source>
        <dbReference type="ARBA" id="ARBA00022723"/>
    </source>
</evidence>
<evidence type="ECO:0000256" key="5">
    <source>
        <dbReference type="SAM" id="MobiDB-lite"/>
    </source>
</evidence>
<keyword evidence="3" id="KW-0862">Zinc</keyword>
<dbReference type="Pfam" id="PF00628">
    <property type="entry name" value="PHD"/>
    <property type="match status" value="1"/>
</dbReference>
<dbReference type="Gene3D" id="3.30.40.10">
    <property type="entry name" value="Zinc/RING finger domain, C3HC4 (zinc finger)"/>
    <property type="match status" value="1"/>
</dbReference>
<dbReference type="Proteomes" id="UP001105220">
    <property type="component" value="Unplaced"/>
</dbReference>
<protein>
    <submittedName>
        <fullName evidence="7">PHD-type domain-containing protein</fullName>
    </submittedName>
</protein>
<feature type="region of interest" description="Disordered" evidence="5">
    <location>
        <begin position="1"/>
        <end position="22"/>
    </location>
</feature>
<evidence type="ECO:0000259" key="6">
    <source>
        <dbReference type="PROSITE" id="PS50016"/>
    </source>
</evidence>
<feature type="domain" description="PHD-type" evidence="6">
    <location>
        <begin position="39"/>
        <end position="90"/>
    </location>
</feature>